<feature type="transmembrane region" description="Helical" evidence="1">
    <location>
        <begin position="249"/>
        <end position="267"/>
    </location>
</feature>
<feature type="transmembrane region" description="Helical" evidence="1">
    <location>
        <begin position="45"/>
        <end position="66"/>
    </location>
</feature>
<feature type="transmembrane region" description="Helical" evidence="1">
    <location>
        <begin position="6"/>
        <end position="33"/>
    </location>
</feature>
<dbReference type="AlphaFoldDB" id="A0A6L9XSM6"/>
<organism evidence="2 3">
    <name type="scientific">Leifsonia tongyongensis</name>
    <dbReference type="NCBI Taxonomy" id="1268043"/>
    <lineage>
        <taxon>Bacteria</taxon>
        <taxon>Bacillati</taxon>
        <taxon>Actinomycetota</taxon>
        <taxon>Actinomycetes</taxon>
        <taxon>Micrococcales</taxon>
        <taxon>Microbacteriaceae</taxon>
        <taxon>Leifsonia</taxon>
    </lineage>
</organism>
<feature type="transmembrane region" description="Helical" evidence="1">
    <location>
        <begin position="274"/>
        <end position="295"/>
    </location>
</feature>
<name>A0A6L9XSM6_9MICO</name>
<dbReference type="EMBL" id="JAAGWY010000001">
    <property type="protein sequence ID" value="NEN04421.1"/>
    <property type="molecule type" value="Genomic_DNA"/>
</dbReference>
<accession>A0A6L9XSM6</accession>
<feature type="transmembrane region" description="Helical" evidence="1">
    <location>
        <begin position="78"/>
        <end position="99"/>
    </location>
</feature>
<feature type="transmembrane region" description="Helical" evidence="1">
    <location>
        <begin position="219"/>
        <end position="243"/>
    </location>
</feature>
<evidence type="ECO:0000313" key="2">
    <source>
        <dbReference type="EMBL" id="NEN04421.1"/>
    </source>
</evidence>
<proteinExistence type="predicted"/>
<comment type="caution">
    <text evidence="2">The sequence shown here is derived from an EMBL/GenBank/DDBJ whole genome shotgun (WGS) entry which is preliminary data.</text>
</comment>
<keyword evidence="1" id="KW-0812">Transmembrane</keyword>
<feature type="transmembrane region" description="Helical" evidence="1">
    <location>
        <begin position="348"/>
        <end position="371"/>
    </location>
</feature>
<protein>
    <submittedName>
        <fullName evidence="2">Uncharacterized protein</fullName>
    </submittedName>
</protein>
<gene>
    <name evidence="2" type="ORF">G3T36_00910</name>
</gene>
<feature type="transmembrane region" description="Helical" evidence="1">
    <location>
        <begin position="145"/>
        <end position="168"/>
    </location>
</feature>
<keyword evidence="3" id="KW-1185">Reference proteome</keyword>
<keyword evidence="1" id="KW-0472">Membrane</keyword>
<feature type="transmembrane region" description="Helical" evidence="1">
    <location>
        <begin position="391"/>
        <end position="411"/>
    </location>
</feature>
<sequence>MNRTTVALLAALEAVIVAAVGLGIALVPLTILWAAQYHLAVDWFIFWRAAGDIWLVGHGVNLTVALDPVTAATLGLPGAAVPFQITIAALGFALFTAVFGVRTGLRASETAYRATGVVTALAVFAALSAIVTFTCGSTVVRPSLWQGILLPPFVYAIGIAIGIGAGLVRRERMRRVAATETAPVARPGRLASAFRMRLDGLPPALRSGAAAAARGGTAAAALVVVGAALVLTVLIVVDFGAIVGLYERLQSGALGGAALTIAQAAFIPNLVIWTAAWLIGPGFAIGTGSSVGPVATQLGPIPSVPLFGVLPSGSLAFGFLGLLVPLLAGFIAAVLLRSHVNRSAAVHGPGWVVLTAVGVGCVAGIELGLLAWWSGGALGPGRLHEVGPNPWMVGLLAAAEVAVAAGIGMLAGGRIRR</sequence>
<dbReference type="Pfam" id="PF19877">
    <property type="entry name" value="DUF6350"/>
    <property type="match status" value="1"/>
</dbReference>
<dbReference type="Proteomes" id="UP000474967">
    <property type="component" value="Unassembled WGS sequence"/>
</dbReference>
<feature type="transmembrane region" description="Helical" evidence="1">
    <location>
        <begin position="315"/>
        <end position="336"/>
    </location>
</feature>
<dbReference type="RefSeq" id="WP_163287551.1">
    <property type="nucleotide sequence ID" value="NZ_JAAGWY010000001.1"/>
</dbReference>
<feature type="transmembrane region" description="Helical" evidence="1">
    <location>
        <begin position="111"/>
        <end position="133"/>
    </location>
</feature>
<reference evidence="2 3" key="1">
    <citation type="journal article" date="2014" name="J. Microbiol.">
        <title>Diaminobutyricibacter tongyongensis gen. nov., sp. nov. and Homoserinibacter gongjuensis gen. nov., sp. nov. belong to the family Microbacteriaceae.</title>
        <authorList>
            <person name="Kim S.J."/>
            <person name="Ahn J.H."/>
            <person name="Weon H.Y."/>
            <person name="Hamada M."/>
            <person name="Suzuki K."/>
            <person name="Kwon S.W."/>
        </authorList>
    </citation>
    <scope>NUCLEOTIDE SEQUENCE [LARGE SCALE GENOMIC DNA]</scope>
    <source>
        <strain evidence="2 3">NBRC 108724</strain>
    </source>
</reference>
<dbReference type="InterPro" id="IPR045931">
    <property type="entry name" value="DUF6350"/>
</dbReference>
<evidence type="ECO:0000256" key="1">
    <source>
        <dbReference type="SAM" id="Phobius"/>
    </source>
</evidence>
<keyword evidence="1" id="KW-1133">Transmembrane helix</keyword>
<evidence type="ECO:0000313" key="3">
    <source>
        <dbReference type="Proteomes" id="UP000474967"/>
    </source>
</evidence>